<protein>
    <submittedName>
        <fullName evidence="1">Gliding motility protein</fullName>
    </submittedName>
</protein>
<dbReference type="AlphaFoldDB" id="A0A0K1E932"/>
<dbReference type="STRING" id="52.CMC5_014990"/>
<dbReference type="PANTHER" id="PTHR42708:SF1">
    <property type="entry name" value="GLIDING MOTILITY PROTEIN MGLA"/>
    <property type="match status" value="1"/>
</dbReference>
<dbReference type="InterPro" id="IPR052705">
    <property type="entry name" value="Gliding_Motility_GTPase"/>
</dbReference>
<dbReference type="PATRIC" id="fig|52.7.peg.1600"/>
<dbReference type="SUPFAM" id="SSF52540">
    <property type="entry name" value="P-loop containing nucleoside triphosphate hydrolases"/>
    <property type="match status" value="1"/>
</dbReference>
<dbReference type="CDD" id="cd00882">
    <property type="entry name" value="Ras_like_GTPase"/>
    <property type="match status" value="1"/>
</dbReference>
<reference evidence="1 2" key="1">
    <citation type="submission" date="2015-07" db="EMBL/GenBank/DDBJ databases">
        <title>Genome analysis of myxobacterium Chondromyces crocatus Cm c5 reveals a high potential for natural compound synthesis and the genetic basis for the loss of fruiting body formation.</title>
        <authorList>
            <person name="Zaburannyi N."/>
            <person name="Bunk B."/>
            <person name="Maier J."/>
            <person name="Overmann J."/>
            <person name="Mueller R."/>
        </authorList>
    </citation>
    <scope>NUCLEOTIDE SEQUENCE [LARGE SCALE GENOMIC DNA]</scope>
    <source>
        <strain evidence="1 2">Cm c5</strain>
    </source>
</reference>
<dbReference type="Gene3D" id="3.40.50.300">
    <property type="entry name" value="P-loop containing nucleotide triphosphate hydrolases"/>
    <property type="match status" value="1"/>
</dbReference>
<keyword evidence="2" id="KW-1185">Reference proteome</keyword>
<evidence type="ECO:0000313" key="2">
    <source>
        <dbReference type="Proteomes" id="UP000067626"/>
    </source>
</evidence>
<dbReference type="Proteomes" id="UP000067626">
    <property type="component" value="Chromosome"/>
</dbReference>
<organism evidence="1 2">
    <name type="scientific">Chondromyces crocatus</name>
    <dbReference type="NCBI Taxonomy" id="52"/>
    <lineage>
        <taxon>Bacteria</taxon>
        <taxon>Pseudomonadati</taxon>
        <taxon>Myxococcota</taxon>
        <taxon>Polyangia</taxon>
        <taxon>Polyangiales</taxon>
        <taxon>Polyangiaceae</taxon>
        <taxon>Chondromyces</taxon>
    </lineage>
</organism>
<dbReference type="OrthoDB" id="9779858at2"/>
<dbReference type="InterPro" id="IPR027417">
    <property type="entry name" value="P-loop_NTPase"/>
</dbReference>
<dbReference type="RefSeq" id="WP_050429743.1">
    <property type="nucleotide sequence ID" value="NZ_CP012159.1"/>
</dbReference>
<accession>A0A0K1E932</accession>
<dbReference type="PANTHER" id="PTHR42708">
    <property type="entry name" value="ATP/GTP-BINDING PROTEIN-RELATED"/>
    <property type="match status" value="1"/>
</dbReference>
<evidence type="ECO:0000313" key="1">
    <source>
        <dbReference type="EMBL" id="AKT37364.1"/>
    </source>
</evidence>
<proteinExistence type="predicted"/>
<dbReference type="EMBL" id="CP012159">
    <property type="protein sequence ID" value="AKT37364.1"/>
    <property type="molecule type" value="Genomic_DNA"/>
</dbReference>
<gene>
    <name evidence="1" type="ORF">CMC5_014990</name>
</gene>
<dbReference type="KEGG" id="ccro:CMC5_014990"/>
<sequence length="244" mass="27029">MELDFTAREVQIKLVYYGPALSGKTTNLEALHSAAGADARGRLMTLNTQDDRTLFFDLLPLTFRSKDGDVSLRIKLFTVPGQPMHAATRRLVLKKADGVALIADSRIAATQSNADSFFDLRENLEENGQDLSEMALVIQFNKRDLPEHEIRSDDELEKLAARGREPVYKAIATRGIGTVETFMGLLHLTWEKLDNKNQLSKRMSISGDDLLASAARQLGVTGPVADILAKRMGGNFDRSARIVR</sequence>
<name>A0A0K1E932_CHOCO</name>